<dbReference type="Gene3D" id="3.30.429.10">
    <property type="entry name" value="Macrophage Migration Inhibitory Factor"/>
    <property type="match status" value="1"/>
</dbReference>
<reference evidence="2" key="1">
    <citation type="submission" date="2017-05" db="EMBL/GenBank/DDBJ databases">
        <authorList>
            <person name="Rodrigo-Torres L."/>
            <person name="Arahal R. D."/>
            <person name="Lucena T."/>
        </authorList>
    </citation>
    <scope>NUCLEOTIDE SEQUENCE [LARGE SCALE GENOMIC DNA]</scope>
    <source>
        <strain evidence="2">CECT 8621</strain>
    </source>
</reference>
<dbReference type="GO" id="GO:0008704">
    <property type="term" value="F:5-carboxymethyl-2-hydroxymuconate delta-isomerase activity"/>
    <property type="evidence" value="ECO:0007669"/>
    <property type="project" value="UniProtKB-EC"/>
</dbReference>
<evidence type="ECO:0000313" key="2">
    <source>
        <dbReference type="Proteomes" id="UP000202922"/>
    </source>
</evidence>
<keyword evidence="1" id="KW-0413">Isomerase</keyword>
<dbReference type="Pfam" id="PF02962">
    <property type="entry name" value="CHMI"/>
    <property type="match status" value="1"/>
</dbReference>
<dbReference type="PANTHER" id="PTHR37950">
    <property type="entry name" value="4-HYDROXYPHENYLACETATE CATABOLISM PROTEIN"/>
    <property type="match status" value="1"/>
</dbReference>
<organism evidence="1 2">
    <name type="scientific">Actibacterium lipolyticum</name>
    <dbReference type="NCBI Taxonomy" id="1524263"/>
    <lineage>
        <taxon>Bacteria</taxon>
        <taxon>Pseudomonadati</taxon>
        <taxon>Pseudomonadota</taxon>
        <taxon>Alphaproteobacteria</taxon>
        <taxon>Rhodobacterales</taxon>
        <taxon>Roseobacteraceae</taxon>
        <taxon>Actibacterium</taxon>
    </lineage>
</organism>
<dbReference type="Proteomes" id="UP000202922">
    <property type="component" value="Unassembled WGS sequence"/>
</dbReference>
<dbReference type="RefSeq" id="WP_093967868.1">
    <property type="nucleotide sequence ID" value="NZ_FXYE01000002.1"/>
</dbReference>
<dbReference type="EMBL" id="FXYE01000002">
    <property type="protein sequence ID" value="SMX45314.1"/>
    <property type="molecule type" value="Genomic_DNA"/>
</dbReference>
<keyword evidence="2" id="KW-1185">Reference proteome</keyword>
<proteinExistence type="predicted"/>
<dbReference type="InterPro" id="IPR004220">
    <property type="entry name" value="5-COMe_2-OHmuconate_Isoase"/>
</dbReference>
<evidence type="ECO:0000313" key="1">
    <source>
        <dbReference type="EMBL" id="SMX45314.1"/>
    </source>
</evidence>
<dbReference type="CDD" id="cd00580">
    <property type="entry name" value="CHMI"/>
    <property type="match status" value="1"/>
</dbReference>
<dbReference type="EC" id="5.3.3.10" evidence="1"/>
<protein>
    <submittedName>
        <fullName evidence="1">5-carboxymethyl-2-hydroxymuconate Delta-isomerase</fullName>
        <ecNumber evidence="1">5.3.3.10</ecNumber>
    </submittedName>
</protein>
<sequence>MPHVLVEYSAPLEETHDIAGLFAHLFQAVKDTGVFPNPAAIKVRGVQSHHCVLGSEIQSLVHVTLRVMPGRDDETKASVTKAVLAALEEKLPDVGSLSVDIFDLEPATYAKRTI</sequence>
<gene>
    <name evidence="1" type="primary">hpcD</name>
    <name evidence="1" type="ORF">COL8621_02762</name>
</gene>
<dbReference type="AlphaFoldDB" id="A0A238KR23"/>
<dbReference type="OrthoDB" id="9814215at2"/>
<dbReference type="InterPro" id="IPR014347">
    <property type="entry name" value="Tautomerase/MIF_sf"/>
</dbReference>
<dbReference type="SUPFAM" id="SSF55331">
    <property type="entry name" value="Tautomerase/MIF"/>
    <property type="match status" value="1"/>
</dbReference>
<dbReference type="PANTHER" id="PTHR37950:SF1">
    <property type="entry name" value="4-HYDROXYPHENYLACETATE CATABOLISM PROTEIN"/>
    <property type="match status" value="1"/>
</dbReference>
<accession>A0A238KR23</accession>
<name>A0A238KR23_9RHOB</name>